<feature type="region of interest" description="Disordered" evidence="1">
    <location>
        <begin position="69"/>
        <end position="118"/>
    </location>
</feature>
<reference evidence="2 3" key="1">
    <citation type="submission" date="2016-04" db="EMBL/GenBank/DDBJ databases">
        <title>A degradative enzymes factory behind the ericoid mycorrhizal symbiosis.</title>
        <authorList>
            <consortium name="DOE Joint Genome Institute"/>
            <person name="Martino E."/>
            <person name="Morin E."/>
            <person name="Grelet G."/>
            <person name="Kuo A."/>
            <person name="Kohler A."/>
            <person name="Daghino S."/>
            <person name="Barry K."/>
            <person name="Choi C."/>
            <person name="Cichocki N."/>
            <person name="Clum A."/>
            <person name="Copeland A."/>
            <person name="Hainaut M."/>
            <person name="Haridas S."/>
            <person name="Labutti K."/>
            <person name="Lindquist E."/>
            <person name="Lipzen A."/>
            <person name="Khouja H.-R."/>
            <person name="Murat C."/>
            <person name="Ohm R."/>
            <person name="Olson A."/>
            <person name="Spatafora J."/>
            <person name="Veneault-Fourrey C."/>
            <person name="Henrissat B."/>
            <person name="Grigoriev I."/>
            <person name="Martin F."/>
            <person name="Perotto S."/>
        </authorList>
    </citation>
    <scope>NUCLEOTIDE SEQUENCE [LARGE SCALE GENOMIC DNA]</scope>
    <source>
        <strain evidence="2 3">E</strain>
    </source>
</reference>
<proteinExistence type="predicted"/>
<feature type="region of interest" description="Disordered" evidence="1">
    <location>
        <begin position="130"/>
        <end position="178"/>
    </location>
</feature>
<protein>
    <submittedName>
        <fullName evidence="2">Uncharacterized protein</fullName>
    </submittedName>
</protein>
<dbReference type="GeneID" id="36587736"/>
<evidence type="ECO:0000256" key="1">
    <source>
        <dbReference type="SAM" id="MobiDB-lite"/>
    </source>
</evidence>
<feature type="compositionally biased region" description="Basic and acidic residues" evidence="1">
    <location>
        <begin position="130"/>
        <end position="142"/>
    </location>
</feature>
<dbReference type="RefSeq" id="XP_024739964.1">
    <property type="nucleotide sequence ID" value="XM_024879659.1"/>
</dbReference>
<gene>
    <name evidence="2" type="ORF">K444DRAFT_609934</name>
</gene>
<keyword evidence="3" id="KW-1185">Reference proteome</keyword>
<dbReference type="EMBL" id="KZ613782">
    <property type="protein sequence ID" value="PMD63060.1"/>
    <property type="molecule type" value="Genomic_DNA"/>
</dbReference>
<feature type="compositionally biased region" description="Polar residues" evidence="1">
    <location>
        <begin position="91"/>
        <end position="113"/>
    </location>
</feature>
<organism evidence="2 3">
    <name type="scientific">Hyaloscypha bicolor E</name>
    <dbReference type="NCBI Taxonomy" id="1095630"/>
    <lineage>
        <taxon>Eukaryota</taxon>
        <taxon>Fungi</taxon>
        <taxon>Dikarya</taxon>
        <taxon>Ascomycota</taxon>
        <taxon>Pezizomycotina</taxon>
        <taxon>Leotiomycetes</taxon>
        <taxon>Helotiales</taxon>
        <taxon>Hyaloscyphaceae</taxon>
        <taxon>Hyaloscypha</taxon>
        <taxon>Hyaloscypha bicolor</taxon>
    </lineage>
</organism>
<dbReference type="InParanoid" id="A0A2J6TJ72"/>
<dbReference type="Proteomes" id="UP000235371">
    <property type="component" value="Unassembled WGS sequence"/>
</dbReference>
<accession>A0A2J6TJ72</accession>
<sequence>MTTSKTRWVGKVEEGSEHVLTERATSASNATPGFATEMTLLLHNLEFRFFQRYQSINVESKLTHGMAQANPCRYPQRPKTIRKSGDGRKLPQSTTLSPMPKQSSRSRNHQQGNIRKVDICEVSTRRKESCRTAVQEDNRRCQQESLRSGHASQEDEPKQHRGHIRPLRRGDGQVHQGH</sequence>
<dbReference type="AlphaFoldDB" id="A0A2J6TJ72"/>
<evidence type="ECO:0000313" key="3">
    <source>
        <dbReference type="Proteomes" id="UP000235371"/>
    </source>
</evidence>
<name>A0A2J6TJ72_9HELO</name>
<evidence type="ECO:0000313" key="2">
    <source>
        <dbReference type="EMBL" id="PMD63060.1"/>
    </source>
</evidence>